<evidence type="ECO:0000313" key="1">
    <source>
        <dbReference type="EMBL" id="KGH08735.1"/>
    </source>
</evidence>
<accession>A0A0E3BUQ9</accession>
<sequence length="158" mass="17822">MIRRNWNRFRASNFLEAVRACKDFGLERHGRTVARIADHAGATEDTMYKWIATGRIPGILIPTYEMACGAHFISDWLATSAGRMVIPMPTGRKATEAELLQISEDCAASMRKLAAFYADPSKADTTELMELLQRHLEQVAFHHHNVGRYQTPELEFGA</sequence>
<dbReference type="Proteomes" id="UP000029549">
    <property type="component" value="Unassembled WGS sequence"/>
</dbReference>
<gene>
    <name evidence="1" type="ORF">P608_17630</name>
</gene>
<organism evidence="1 2">
    <name type="scientific">Comamonas thiooxydans</name>
    <dbReference type="NCBI Taxonomy" id="363952"/>
    <lineage>
        <taxon>Bacteria</taxon>
        <taxon>Pseudomonadati</taxon>
        <taxon>Pseudomonadota</taxon>
        <taxon>Betaproteobacteria</taxon>
        <taxon>Burkholderiales</taxon>
        <taxon>Comamonadaceae</taxon>
        <taxon>Comamonas</taxon>
    </lineage>
</organism>
<proteinExistence type="predicted"/>
<dbReference type="RefSeq" id="WP_034394786.1">
    <property type="nucleotide sequence ID" value="NZ_AWTM01000098.1"/>
</dbReference>
<name>A0A0E3BUQ9_9BURK</name>
<protein>
    <submittedName>
        <fullName evidence="1">Uncharacterized protein</fullName>
    </submittedName>
</protein>
<keyword evidence="2" id="KW-1185">Reference proteome</keyword>
<reference evidence="1 2" key="1">
    <citation type="submission" date="2013-09" db="EMBL/GenBank/DDBJ databases">
        <title>High correlation between genotypes and phenotypes of environmental bacteria Comamonas testosteroni strains.</title>
        <authorList>
            <person name="Liu L."/>
            <person name="Zhu W."/>
            <person name="Xia X."/>
            <person name="Xu B."/>
            <person name="Luo M."/>
            <person name="Wang G."/>
        </authorList>
    </citation>
    <scope>NUCLEOTIDE SEQUENCE [LARGE SCALE GENOMIC DNA]</scope>
    <source>
        <strain evidence="1 2">DF2</strain>
    </source>
</reference>
<evidence type="ECO:0000313" key="2">
    <source>
        <dbReference type="Proteomes" id="UP000029549"/>
    </source>
</evidence>
<comment type="caution">
    <text evidence="1">The sequence shown here is derived from an EMBL/GenBank/DDBJ whole genome shotgun (WGS) entry which is preliminary data.</text>
</comment>
<dbReference type="AlphaFoldDB" id="A0A0E3BUQ9"/>
<dbReference type="EMBL" id="AWTP01000122">
    <property type="protein sequence ID" value="KGH08735.1"/>
    <property type="molecule type" value="Genomic_DNA"/>
</dbReference>
<dbReference type="PATRIC" id="fig|285.48.peg.3599"/>